<name>A0AAN8YH83_SOLBU</name>
<proteinExistence type="predicted"/>
<keyword evidence="2" id="KW-1185">Reference proteome</keyword>
<accession>A0AAN8YH83</accession>
<gene>
    <name evidence="1" type="ORF">RDI58_010942</name>
</gene>
<dbReference type="Proteomes" id="UP001371456">
    <property type="component" value="Unassembled WGS sequence"/>
</dbReference>
<evidence type="ECO:0000313" key="2">
    <source>
        <dbReference type="Proteomes" id="UP001371456"/>
    </source>
</evidence>
<sequence length="303" mass="33464">MVYKSKLEYFHGQLASIQKKRHQELLFGYLFLICRQSFLQNNPYYQLPRLLAKQLHRNQLQGDQSLTTRNTLVLESQVDFGQLLNSNTIENKSVTGARLGIKNTGEISINNEGGKNGFLQIDSKCVDDIHSSGNKVGATKTLKKKLNENQLSLTTNPTLVHIDDEGQNNLATIVASTIDDGHQLNGTIGDVVLTRKLVHPLATNATVDLALDPVNAKVVADGPQHDARGVETIECLVDHMTQQVDNANKKIESDVGTNSIVLMNSKSTGEGVELVHESNWVVVTKKNLQVLELVRLLVTHCNQ</sequence>
<protein>
    <submittedName>
        <fullName evidence="1">Uncharacterized protein</fullName>
    </submittedName>
</protein>
<dbReference type="EMBL" id="JBANQN010000004">
    <property type="protein sequence ID" value="KAK6791861.1"/>
    <property type="molecule type" value="Genomic_DNA"/>
</dbReference>
<comment type="caution">
    <text evidence="1">The sequence shown here is derived from an EMBL/GenBank/DDBJ whole genome shotgun (WGS) entry which is preliminary data.</text>
</comment>
<evidence type="ECO:0000313" key="1">
    <source>
        <dbReference type="EMBL" id="KAK6791861.1"/>
    </source>
</evidence>
<organism evidence="1 2">
    <name type="scientific">Solanum bulbocastanum</name>
    <name type="common">Wild potato</name>
    <dbReference type="NCBI Taxonomy" id="147425"/>
    <lineage>
        <taxon>Eukaryota</taxon>
        <taxon>Viridiplantae</taxon>
        <taxon>Streptophyta</taxon>
        <taxon>Embryophyta</taxon>
        <taxon>Tracheophyta</taxon>
        <taxon>Spermatophyta</taxon>
        <taxon>Magnoliopsida</taxon>
        <taxon>eudicotyledons</taxon>
        <taxon>Gunneridae</taxon>
        <taxon>Pentapetalae</taxon>
        <taxon>asterids</taxon>
        <taxon>lamiids</taxon>
        <taxon>Solanales</taxon>
        <taxon>Solanaceae</taxon>
        <taxon>Solanoideae</taxon>
        <taxon>Solaneae</taxon>
        <taxon>Solanum</taxon>
    </lineage>
</organism>
<dbReference type="AlphaFoldDB" id="A0AAN8YH83"/>
<reference evidence="1 2" key="1">
    <citation type="submission" date="2024-02" db="EMBL/GenBank/DDBJ databases">
        <title>de novo genome assembly of Solanum bulbocastanum strain 11H21.</title>
        <authorList>
            <person name="Hosaka A.J."/>
        </authorList>
    </citation>
    <scope>NUCLEOTIDE SEQUENCE [LARGE SCALE GENOMIC DNA]</scope>
    <source>
        <tissue evidence="1">Young leaves</tissue>
    </source>
</reference>